<evidence type="ECO:0000313" key="2">
    <source>
        <dbReference type="Proteomes" id="UP000827976"/>
    </source>
</evidence>
<comment type="caution">
    <text evidence="1">The sequence shown here is derived from an EMBL/GenBank/DDBJ whole genome shotgun (WGS) entry which is preliminary data.</text>
</comment>
<name>A0ACB7WH15_DIOAL</name>
<dbReference type="Proteomes" id="UP000827976">
    <property type="component" value="Chromosome 4"/>
</dbReference>
<proteinExistence type="predicted"/>
<organism evidence="1 2">
    <name type="scientific">Dioscorea alata</name>
    <name type="common">Purple yam</name>
    <dbReference type="NCBI Taxonomy" id="55571"/>
    <lineage>
        <taxon>Eukaryota</taxon>
        <taxon>Viridiplantae</taxon>
        <taxon>Streptophyta</taxon>
        <taxon>Embryophyta</taxon>
        <taxon>Tracheophyta</taxon>
        <taxon>Spermatophyta</taxon>
        <taxon>Magnoliopsida</taxon>
        <taxon>Liliopsida</taxon>
        <taxon>Dioscoreales</taxon>
        <taxon>Dioscoreaceae</taxon>
        <taxon>Dioscorea</taxon>
    </lineage>
</organism>
<evidence type="ECO:0000313" key="1">
    <source>
        <dbReference type="EMBL" id="KAH7687287.1"/>
    </source>
</evidence>
<gene>
    <name evidence="1" type="ORF">IHE45_04G158100</name>
</gene>
<dbReference type="EMBL" id="CM037014">
    <property type="protein sequence ID" value="KAH7687287.1"/>
    <property type="molecule type" value="Genomic_DNA"/>
</dbReference>
<sequence>MASLFVSPHPPLLAWNPNKPLLCFSVPKILPFSVSRNPRHFSISAVANDGPDSDPENEPSSSFPRITDEWGEEKAETDPENDPLSSVPRITDEWGEEADSEPEMPSVPDPPQNEDEWGREPDLGKFDELRNGSPMAEAEEDDKLRDLKRCLVDTFYGTELGFRASSEVRAEIFELVTQLETLNPTPAPIEAAELLDGDWVLLYTAFSELLPLLAVGAIPLLKIKKISQSIDSKSSTIVNAAALSSPFATFSFSASASFEVQTSSRIKVEFKEGSFQPPDISSTVDLPENIDVFGRKIDLLQVRQTLNPVQEAFANIARTLSGQPPLKIPIPGNRPGSWLLTTYLDKDLRISRGDGGLFVLAKEGSPLLDLLS</sequence>
<accession>A0ACB7WH15</accession>
<reference evidence="2" key="1">
    <citation type="journal article" date="2022" name="Nat. Commun.">
        <title>Chromosome evolution and the genetic basis of agronomically important traits in greater yam.</title>
        <authorList>
            <person name="Bredeson J.V."/>
            <person name="Lyons J.B."/>
            <person name="Oniyinde I.O."/>
            <person name="Okereke N.R."/>
            <person name="Kolade O."/>
            <person name="Nnabue I."/>
            <person name="Nwadili C.O."/>
            <person name="Hribova E."/>
            <person name="Parker M."/>
            <person name="Nwogha J."/>
            <person name="Shu S."/>
            <person name="Carlson J."/>
            <person name="Kariba R."/>
            <person name="Muthemba S."/>
            <person name="Knop K."/>
            <person name="Barton G.J."/>
            <person name="Sherwood A.V."/>
            <person name="Lopez-Montes A."/>
            <person name="Asiedu R."/>
            <person name="Jamnadass R."/>
            <person name="Muchugi A."/>
            <person name="Goodstein D."/>
            <person name="Egesi C.N."/>
            <person name="Featherston J."/>
            <person name="Asfaw A."/>
            <person name="Simpson G.G."/>
            <person name="Dolezel J."/>
            <person name="Hendre P.S."/>
            <person name="Van Deynze A."/>
            <person name="Kumar P.L."/>
            <person name="Obidiegwu J.E."/>
            <person name="Bhattacharjee R."/>
            <person name="Rokhsar D.S."/>
        </authorList>
    </citation>
    <scope>NUCLEOTIDE SEQUENCE [LARGE SCALE GENOMIC DNA]</scope>
    <source>
        <strain evidence="2">cv. TDa95/00328</strain>
    </source>
</reference>
<keyword evidence="2" id="KW-1185">Reference proteome</keyword>
<protein>
    <submittedName>
        <fullName evidence="1">Plastid lipid-associated protein/fibrillin conserved domain-containing protein</fullName>
    </submittedName>
</protein>